<evidence type="ECO:0000313" key="3">
    <source>
        <dbReference type="EMBL" id="KAK0548750.1"/>
    </source>
</evidence>
<feature type="compositionally biased region" description="Basic and acidic residues" evidence="1">
    <location>
        <begin position="565"/>
        <end position="575"/>
    </location>
</feature>
<feature type="compositionally biased region" description="Polar residues" evidence="1">
    <location>
        <begin position="624"/>
        <end position="637"/>
    </location>
</feature>
<protein>
    <recommendedName>
        <fullName evidence="2">TRAPPC10/Trs130 C-terminal domain-containing protein</fullName>
    </recommendedName>
</protein>
<keyword evidence="4" id="KW-1185">Reference proteome</keyword>
<reference evidence="3" key="1">
    <citation type="journal article" date="2023" name="PhytoFront">
        <title>Draft Genome Resources of Seven Strains of Tilletia horrida, Causal Agent of Kernel Smut of Rice.</title>
        <authorList>
            <person name="Khanal S."/>
            <person name="Antony Babu S."/>
            <person name="Zhou X.G."/>
        </authorList>
    </citation>
    <scope>NUCLEOTIDE SEQUENCE</scope>
    <source>
        <strain evidence="3">TX6</strain>
    </source>
</reference>
<feature type="region of interest" description="Disordered" evidence="1">
    <location>
        <begin position="682"/>
        <end position="703"/>
    </location>
</feature>
<dbReference type="Proteomes" id="UP001176517">
    <property type="component" value="Unassembled WGS sequence"/>
</dbReference>
<feature type="region of interest" description="Disordered" evidence="1">
    <location>
        <begin position="605"/>
        <end position="637"/>
    </location>
</feature>
<evidence type="ECO:0000256" key="1">
    <source>
        <dbReference type="SAM" id="MobiDB-lite"/>
    </source>
</evidence>
<feature type="compositionally biased region" description="Low complexity" evidence="1">
    <location>
        <begin position="613"/>
        <end position="623"/>
    </location>
</feature>
<feature type="region of interest" description="Disordered" evidence="1">
    <location>
        <begin position="167"/>
        <end position="201"/>
    </location>
</feature>
<dbReference type="InterPro" id="IPR045126">
    <property type="entry name" value="TRAPPC10/Trs130"/>
</dbReference>
<gene>
    <name evidence="3" type="ORF">OC846_004367</name>
</gene>
<feature type="domain" description="TRAPPC10/Trs130 C-terminal" evidence="2">
    <location>
        <begin position="1356"/>
        <end position="1491"/>
    </location>
</feature>
<dbReference type="GO" id="GO:0006891">
    <property type="term" value="P:intra-Golgi vesicle-mediated transport"/>
    <property type="evidence" value="ECO:0007669"/>
    <property type="project" value="TreeGrafter"/>
</dbReference>
<dbReference type="GO" id="GO:1990071">
    <property type="term" value="C:TRAPPII protein complex"/>
    <property type="evidence" value="ECO:0007669"/>
    <property type="project" value="InterPro"/>
</dbReference>
<dbReference type="PANTHER" id="PTHR13251:SF3">
    <property type="entry name" value="TRAFFICKING PROTEIN PARTICLE COMPLEX SUBUNIT 10"/>
    <property type="match status" value="1"/>
</dbReference>
<name>A0AAN6GMR6_9BASI</name>
<feature type="region of interest" description="Disordered" evidence="1">
    <location>
        <begin position="542"/>
        <end position="582"/>
    </location>
</feature>
<feature type="compositionally biased region" description="Polar residues" evidence="1">
    <location>
        <begin position="687"/>
        <end position="703"/>
    </location>
</feature>
<accession>A0AAN6GMR6</accession>
<comment type="caution">
    <text evidence="3">The sequence shown here is derived from an EMBL/GenBank/DDBJ whole genome shotgun (WGS) entry which is preliminary data.</text>
</comment>
<dbReference type="Pfam" id="PF12584">
    <property type="entry name" value="TRAPPC10"/>
    <property type="match status" value="1"/>
</dbReference>
<proteinExistence type="predicted"/>
<feature type="compositionally biased region" description="Low complexity" evidence="1">
    <location>
        <begin position="167"/>
        <end position="189"/>
    </location>
</feature>
<feature type="region of interest" description="Disordered" evidence="1">
    <location>
        <begin position="299"/>
        <end position="327"/>
    </location>
</feature>
<organism evidence="3 4">
    <name type="scientific">Tilletia horrida</name>
    <dbReference type="NCBI Taxonomy" id="155126"/>
    <lineage>
        <taxon>Eukaryota</taxon>
        <taxon>Fungi</taxon>
        <taxon>Dikarya</taxon>
        <taxon>Basidiomycota</taxon>
        <taxon>Ustilaginomycotina</taxon>
        <taxon>Exobasidiomycetes</taxon>
        <taxon>Tilletiales</taxon>
        <taxon>Tilletiaceae</taxon>
        <taxon>Tilletia</taxon>
    </lineage>
</organism>
<dbReference type="GO" id="GO:0005829">
    <property type="term" value="C:cytosol"/>
    <property type="evidence" value="ECO:0007669"/>
    <property type="project" value="GOC"/>
</dbReference>
<dbReference type="PANTHER" id="PTHR13251">
    <property type="entry name" value="EPILEPSY HOLOPROSENCEPHALY CANDIDATE 1/TMEM1"/>
    <property type="match status" value="1"/>
</dbReference>
<dbReference type="InterPro" id="IPR022233">
    <property type="entry name" value="TRAPPC10/Trs130_C"/>
</dbReference>
<evidence type="ECO:0000259" key="2">
    <source>
        <dbReference type="Pfam" id="PF12584"/>
    </source>
</evidence>
<dbReference type="GO" id="GO:0034498">
    <property type="term" value="P:early endosome to Golgi transport"/>
    <property type="evidence" value="ECO:0007669"/>
    <property type="project" value="TreeGrafter"/>
</dbReference>
<feature type="compositionally biased region" description="Low complexity" evidence="1">
    <location>
        <begin position="221"/>
        <end position="236"/>
    </location>
</feature>
<dbReference type="EMBL" id="JAPDMZ010000129">
    <property type="protein sequence ID" value="KAK0548750.1"/>
    <property type="molecule type" value="Genomic_DNA"/>
</dbReference>
<sequence length="1515" mass="161127">MSGTGPGAGPGTPVASVTYSASTTVMHSALPGHLFTSLTPHLPLHNLHWRPDPALQSLPSFAGSASSSTSTAGTNPIRTIQALPLSFEPFAVAQTRAHQVQQRLYNPNAPQNATSQILDPAYPFVHLYIAVCPDSETYRTTVRNEIRAWLVGIGAFTAALQVSAGGISPDAVSSDSSSANGGASSASGSKPEKRASLPSPSEPEFLIVLVSPPEGMADLLTGTSGAAATPGTETPPVAQNDGGKAARTSTGSVLSSSSTGFFSSMTASKNKGASAVLEKMRADFNANKRERVVHVSKLPPVPARPSSFGPRTSSVGDDMPPTPRSTSAQLDPTVFIDFLTRLKECSSNSLGVVLRTRMASIRSLLNAIENLEPSGPHRHQNKGSEDRAQVVQDQGSRLFAQYIQSQAFVLRCLEGLGLWEDALEGWNSVADTYIRLVLHGHNPFAPSQASALSASVSQISLPMAHPALLKLGKPGAVSPSTPNFLDPADLLPAMPGHANPALVFRIALHCRRATIQGAYLGKVLQVLNEGAREIRAIGRGLAQTRQHSVESEAAAESESEYQSKLGEEKSKDHAETATGPVDAEAEVWTYQAALQLARTCDSWAADRGDTSESRSTPNSSSTSLNQPPGGQAGTSASFQGQISPAFHAARAEVLEVARRQMDRMGIKVGWLPNIEPWLVQGQDAAPTESSATDSTPQSAEDVQIPTSVRSLFSSREIFDLRYSSLTERILSAYMQASSATSTAGSVNSTGAGLNTSGRRRHVLFLRIVLTSLDLIRGRWKEAYTALGPLADACAPVITGPLPLATPNTARLGGVAGSGWAAIEAILRRQCLRCHSALKLPQDRAWVGLVVAWLRATITAKVTQPDRFSSMRPEAEMPLAADAAADASEPINETSVFTALRSASASMEKEVAVSGFSPFEILPLDKVATREAAPSSSEQNTESASHPATLKADGHFLRVRIRSALGAPVQVDDVRLCLTNGEREQLWFTSGKVTLREGSAAGDVQCLQLYCASYAPGTYAVDVTQVRIAKIIFQVPLLPQGGPTATADSNTAFAPGRTLISQGPRGHGPASGAGQGVRMAFPFLVQIPTDPDALQAAVRLPDVIRLGQPRCGIIEIRTGRNFVRTADIALLMLHDIAGGGSSILSGLAQAELVPSEHSGSVEVVAPSPTASDKVQVKNLPAGSVICLQFPLLEASTVASFRTLLNIDHYSGASRQEADSSESSLLKRQFRRVQDLLIALPLGVNAQDVFRSDHMTSRFTISSAGGSRLEIQTPDLNVRRGDGNAKNQAEHLSIERQPNTTQGGSAAQVVTVQQPASFVFKLTPQKGRLGGRAVFELTLRYKLTLANADGTWQTIIIPVEVPNMDIVNEVKIVALGQSARTLSPYWPSGQPIRMRFTINSTAQWSQVDSESSPSRTETFLYDVVTDHDTWLVCGLTRGTMQVSVGGVDPALQLNVTLIPLREGELPLPHLTLKPLEPQRVSSETYMADNEARITVGRQLGRPVGLALTKSRNIQIAV</sequence>
<evidence type="ECO:0000313" key="4">
    <source>
        <dbReference type="Proteomes" id="UP001176517"/>
    </source>
</evidence>
<feature type="region of interest" description="Disordered" evidence="1">
    <location>
        <begin position="218"/>
        <end position="266"/>
    </location>
</feature>
<feature type="compositionally biased region" description="Low complexity" evidence="1">
    <location>
        <begin position="248"/>
        <end position="266"/>
    </location>
</feature>